<reference evidence="4 5" key="1">
    <citation type="submission" date="2013-03" db="EMBL/GenBank/DDBJ databases">
        <title>Assembly of a new bacterial strain Brevibacillus borstelensis AK1.</title>
        <authorList>
            <person name="Rajan I."/>
            <person name="PoliReddy D."/>
            <person name="Sugumar T."/>
            <person name="Rathinam K."/>
            <person name="Alqarawi S."/>
            <person name="Khalil A.B."/>
            <person name="Sivakumar N."/>
        </authorList>
    </citation>
    <scope>NUCLEOTIDE SEQUENCE [LARGE SCALE GENOMIC DNA]</scope>
    <source>
        <strain evidence="4 5">AK1</strain>
    </source>
</reference>
<dbReference type="PATRIC" id="fig|1300222.3.peg.4557"/>
<feature type="transmembrane region" description="Helical" evidence="3">
    <location>
        <begin position="516"/>
        <end position="537"/>
    </location>
</feature>
<feature type="transmembrane region" description="Helical" evidence="3">
    <location>
        <begin position="848"/>
        <end position="866"/>
    </location>
</feature>
<feature type="transmembrane region" description="Helical" evidence="3">
    <location>
        <begin position="873"/>
        <end position="893"/>
    </location>
</feature>
<keyword evidence="1" id="KW-0175">Coiled coil</keyword>
<keyword evidence="3" id="KW-0812">Transmembrane</keyword>
<dbReference type="PANTHER" id="PTHR32063">
    <property type="match status" value="1"/>
</dbReference>
<dbReference type="Gene3D" id="3.30.70.1320">
    <property type="entry name" value="Multidrug efflux transporter AcrB pore domain like"/>
    <property type="match status" value="1"/>
</dbReference>
<protein>
    <submittedName>
        <fullName evidence="4">Uncharacterized protein</fullName>
    </submittedName>
</protein>
<feature type="coiled-coil region" evidence="1">
    <location>
        <begin position="562"/>
        <end position="623"/>
    </location>
</feature>
<dbReference type="InterPro" id="IPR001036">
    <property type="entry name" value="Acrflvin-R"/>
</dbReference>
<sequence length="1082" mass="118536">MNNRTFASTWPALAKLLALVCCLLAVGAALRMEIRLFPDRPLPEYTVRFTASGMSAEMVDEKVARPAEEAIRSTGLALKISARAQAGSAMITVKTRNSLFEDDREKLESKLRELAASLPVSDWKLSQSNLADDRVGYYLVHGSDVQTISDAARYEVAEKIGAIPGVARVEVDNTSLRQEMELVFRPSMLQVYGLTPGDVIGQLQGKAAREQVGSVGTGTDQTHLQWSAEWTSPQELGKQLISTERGYIPLKTLVDIRDLRGSKGESVYVYRGEPAVGITVYGAAGSQLPSIRAEVMNTVSELNNAAKGRYQIDLADDFAAKLTAAVRDTGWLVMLLTLGTALAVGIILRSLMAGSLSLLSQLMATGALLGGMWLCGIPLTLTSIGPVALFAVLFAGAGVPLFHRIGQEGVPSQENCLNHARELMKPVLLAIVILAACLTGLMTTDIMKSADLPLLHDVLPVTLIGTVVMLGVYGFIVPILIAAWLPEGFGPARQGRGGKWTKYLVSRWERTVGQRFLPFGIALAVSLIAVVLFHSFVPVDPYSKTDGHKKTLSLAMIKGSTIDEAMQAAKAAEERLLALEEVRDVYTVASKENLIFHLQLEEKDEWTRTRIDLEKELEKSLREIPRTDPFAMVVSDDQKTRLEVTVKGPSLHTTKGIAMQVVSFLQEMHWLDKDGKEIITDERLGSGTTGTYIAIKPKQDVLARYRVTEAEVRRQMESYLGKQTAGNMTWNSQSVPVTVRFPDNWMEHADQVKNILIRTPAGAVRLQELADWSLTDEPPVYQREDGDYVFLVSSAVSVQSWIEGISYSISHQMEEETPIPEGYRILSASELKKEQEEATNDTDATGRFLAGFAAIATILVASMLLLRRMRDGIIALALLPVLSGGVMFGLLLFDRPLNVMGFYGIAAAAAIMVQQAVIFLNRLAETKEDAETLLDGIRAQAARSVPGLISVFAALTVACLPFACGLGNGDDLHAPFAAALLIGTLLAIYAVIVLTPAIYLGSEYRRLYSQPLSVPAIRQQLHTWWENEKVRRLDSRGRKRKSPDGQPYSYEDSVQQPASERPRELSKEDFLPLSASPRDANQ</sequence>
<evidence type="ECO:0000256" key="1">
    <source>
        <dbReference type="SAM" id="Coils"/>
    </source>
</evidence>
<keyword evidence="3" id="KW-1133">Transmembrane helix</keyword>
<dbReference type="GO" id="GO:0005886">
    <property type="term" value="C:plasma membrane"/>
    <property type="evidence" value="ECO:0007669"/>
    <property type="project" value="TreeGrafter"/>
</dbReference>
<dbReference type="Gene3D" id="3.30.70.1440">
    <property type="entry name" value="Multidrug efflux transporter AcrB pore domain"/>
    <property type="match status" value="1"/>
</dbReference>
<dbReference type="Gene3D" id="3.30.2090.10">
    <property type="entry name" value="Multidrug efflux transporter AcrB TolC docking domain, DN and DC subdomains"/>
    <property type="match status" value="2"/>
</dbReference>
<keyword evidence="3" id="KW-0472">Membrane</keyword>
<evidence type="ECO:0000256" key="3">
    <source>
        <dbReference type="SAM" id="Phobius"/>
    </source>
</evidence>
<feature type="region of interest" description="Disordered" evidence="2">
    <location>
        <begin position="1032"/>
        <end position="1082"/>
    </location>
</feature>
<feature type="transmembrane region" description="Helical" evidence="3">
    <location>
        <begin position="941"/>
        <end position="963"/>
    </location>
</feature>
<dbReference type="Gene3D" id="3.30.70.1430">
    <property type="entry name" value="Multidrug efflux transporter AcrB pore domain"/>
    <property type="match status" value="2"/>
</dbReference>
<accession>M8DAW3</accession>
<feature type="transmembrane region" description="Helical" evidence="3">
    <location>
        <begin position="331"/>
        <end position="351"/>
    </location>
</feature>
<comment type="caution">
    <text evidence="4">The sequence shown here is derived from an EMBL/GenBank/DDBJ whole genome shotgun (WGS) entry which is preliminary data.</text>
</comment>
<feature type="transmembrane region" description="Helical" evidence="3">
    <location>
        <begin position="427"/>
        <end position="447"/>
    </location>
</feature>
<feature type="transmembrane region" description="Helical" evidence="3">
    <location>
        <begin position="459"/>
        <end position="485"/>
    </location>
</feature>
<keyword evidence="5" id="KW-1185">Reference proteome</keyword>
<dbReference type="EMBL" id="APBN01000014">
    <property type="protein sequence ID" value="EMT50523.1"/>
    <property type="molecule type" value="Genomic_DNA"/>
</dbReference>
<dbReference type="STRING" id="1300222.I532_21685"/>
<dbReference type="Pfam" id="PF00873">
    <property type="entry name" value="ACR_tran"/>
    <property type="match status" value="1"/>
</dbReference>
<dbReference type="Gene3D" id="1.20.1640.10">
    <property type="entry name" value="Multidrug efflux transporter AcrB transmembrane domain"/>
    <property type="match status" value="2"/>
</dbReference>
<evidence type="ECO:0000313" key="5">
    <source>
        <dbReference type="Proteomes" id="UP000012081"/>
    </source>
</evidence>
<dbReference type="SUPFAM" id="SSF82714">
    <property type="entry name" value="Multidrug efflux transporter AcrB TolC docking domain, DN and DC subdomains"/>
    <property type="match status" value="2"/>
</dbReference>
<dbReference type="Proteomes" id="UP000012081">
    <property type="component" value="Unassembled WGS sequence"/>
</dbReference>
<feature type="transmembrane region" description="Helical" evidence="3">
    <location>
        <begin position="975"/>
        <end position="1000"/>
    </location>
</feature>
<feature type="transmembrane region" description="Helical" evidence="3">
    <location>
        <begin position="899"/>
        <end position="920"/>
    </location>
</feature>
<name>M8DAW3_9BACL</name>
<organism evidence="4 5">
    <name type="scientific">Brevibacillus borstelensis AK1</name>
    <dbReference type="NCBI Taxonomy" id="1300222"/>
    <lineage>
        <taxon>Bacteria</taxon>
        <taxon>Bacillati</taxon>
        <taxon>Bacillota</taxon>
        <taxon>Bacilli</taxon>
        <taxon>Bacillales</taxon>
        <taxon>Paenibacillaceae</taxon>
        <taxon>Brevibacillus</taxon>
    </lineage>
</organism>
<dbReference type="RefSeq" id="WP_003391227.1">
    <property type="nucleotide sequence ID" value="NZ_APBN01000014.1"/>
</dbReference>
<dbReference type="SUPFAM" id="SSF82866">
    <property type="entry name" value="Multidrug efflux transporter AcrB transmembrane domain"/>
    <property type="match status" value="2"/>
</dbReference>
<dbReference type="InterPro" id="IPR027463">
    <property type="entry name" value="AcrB_DN_DC_subdom"/>
</dbReference>
<dbReference type="AlphaFoldDB" id="M8DAW3"/>
<proteinExistence type="predicted"/>
<feature type="transmembrane region" description="Helical" evidence="3">
    <location>
        <begin position="387"/>
        <end position="406"/>
    </location>
</feature>
<dbReference type="OrthoDB" id="9758757at2"/>
<gene>
    <name evidence="4" type="ORF">I532_21685</name>
</gene>
<dbReference type="GO" id="GO:0042910">
    <property type="term" value="F:xenobiotic transmembrane transporter activity"/>
    <property type="evidence" value="ECO:0007669"/>
    <property type="project" value="TreeGrafter"/>
</dbReference>
<dbReference type="PANTHER" id="PTHR32063:SF0">
    <property type="entry name" value="SWARMING MOTILITY PROTEIN SWRC"/>
    <property type="match status" value="1"/>
</dbReference>
<feature type="transmembrane region" description="Helical" evidence="3">
    <location>
        <begin position="358"/>
        <end position="381"/>
    </location>
</feature>
<evidence type="ECO:0000313" key="4">
    <source>
        <dbReference type="EMBL" id="EMT50523.1"/>
    </source>
</evidence>
<feature type="compositionally biased region" description="Basic and acidic residues" evidence="2">
    <location>
        <begin position="1060"/>
        <end position="1070"/>
    </location>
</feature>
<evidence type="ECO:0000256" key="2">
    <source>
        <dbReference type="SAM" id="MobiDB-lite"/>
    </source>
</evidence>